<reference evidence="2 3" key="2">
    <citation type="journal article" date="2019" name="G3 (Bethesda)">
        <title>Hybrid Assembly of the Genome of the Entomopathogenic Nematode Steinernema carpocapsae Identifies the X-Chromosome.</title>
        <authorList>
            <person name="Serra L."/>
            <person name="Macchietto M."/>
            <person name="Macias-Munoz A."/>
            <person name="McGill C.J."/>
            <person name="Rodriguez I.M."/>
            <person name="Rodriguez B."/>
            <person name="Murad R."/>
            <person name="Mortazavi A."/>
        </authorList>
    </citation>
    <scope>NUCLEOTIDE SEQUENCE [LARGE SCALE GENOMIC DNA]</scope>
    <source>
        <strain evidence="2 3">ALL</strain>
    </source>
</reference>
<proteinExistence type="predicted"/>
<keyword evidence="3" id="KW-1185">Reference proteome</keyword>
<evidence type="ECO:0000313" key="2">
    <source>
        <dbReference type="EMBL" id="TKR76462.1"/>
    </source>
</evidence>
<organism evidence="2 3">
    <name type="scientific">Steinernema carpocapsae</name>
    <name type="common">Entomopathogenic nematode</name>
    <dbReference type="NCBI Taxonomy" id="34508"/>
    <lineage>
        <taxon>Eukaryota</taxon>
        <taxon>Metazoa</taxon>
        <taxon>Ecdysozoa</taxon>
        <taxon>Nematoda</taxon>
        <taxon>Chromadorea</taxon>
        <taxon>Rhabditida</taxon>
        <taxon>Tylenchina</taxon>
        <taxon>Panagrolaimomorpha</taxon>
        <taxon>Strongyloidoidea</taxon>
        <taxon>Steinernematidae</taxon>
        <taxon>Steinernema</taxon>
    </lineage>
</organism>
<evidence type="ECO:0000313" key="3">
    <source>
        <dbReference type="Proteomes" id="UP000298663"/>
    </source>
</evidence>
<gene>
    <name evidence="2" type="ORF">L596_017592</name>
</gene>
<comment type="caution">
    <text evidence="2">The sequence shown here is derived from an EMBL/GenBank/DDBJ whole genome shotgun (WGS) entry which is preliminary data.</text>
</comment>
<dbReference type="Proteomes" id="UP000298663">
    <property type="component" value="Unassembled WGS sequence"/>
</dbReference>
<feature type="compositionally biased region" description="Basic and acidic residues" evidence="1">
    <location>
        <begin position="60"/>
        <end position="73"/>
    </location>
</feature>
<reference evidence="2 3" key="1">
    <citation type="journal article" date="2015" name="Genome Biol.">
        <title>Comparative genomics of Steinernema reveals deeply conserved gene regulatory networks.</title>
        <authorList>
            <person name="Dillman A.R."/>
            <person name="Macchietto M."/>
            <person name="Porter C.F."/>
            <person name="Rogers A."/>
            <person name="Williams B."/>
            <person name="Antoshechkin I."/>
            <person name="Lee M.M."/>
            <person name="Goodwin Z."/>
            <person name="Lu X."/>
            <person name="Lewis E.E."/>
            <person name="Goodrich-Blair H."/>
            <person name="Stock S.P."/>
            <person name="Adams B.J."/>
            <person name="Sternberg P.W."/>
            <person name="Mortazavi A."/>
        </authorList>
    </citation>
    <scope>NUCLEOTIDE SEQUENCE [LARGE SCALE GENOMIC DNA]</scope>
    <source>
        <strain evidence="2 3">ALL</strain>
    </source>
</reference>
<dbReference type="AlphaFoldDB" id="A0A4U5N2Y0"/>
<feature type="compositionally biased region" description="Basic and acidic residues" evidence="1">
    <location>
        <begin position="26"/>
        <end position="36"/>
    </location>
</feature>
<feature type="region of interest" description="Disordered" evidence="1">
    <location>
        <begin position="1"/>
        <end position="119"/>
    </location>
</feature>
<feature type="compositionally biased region" description="Acidic residues" evidence="1">
    <location>
        <begin position="93"/>
        <end position="102"/>
    </location>
</feature>
<evidence type="ECO:0000256" key="1">
    <source>
        <dbReference type="SAM" id="MobiDB-lite"/>
    </source>
</evidence>
<name>A0A4U5N2Y0_STECR</name>
<accession>A0A4U5N2Y0</accession>
<feature type="compositionally biased region" description="Basic residues" evidence="1">
    <location>
        <begin position="80"/>
        <end position="90"/>
    </location>
</feature>
<protein>
    <submittedName>
        <fullName evidence="2">Uncharacterized protein</fullName>
    </submittedName>
</protein>
<sequence>MPKETGGTGKKPEARSRKSHAALGLHEIRPHPEGIRVEPTMASMKEKYEAKAPRVKKGPKVKEEKAEPCEKKAAAPKKAAVPRRAAKKKKDSSDEEWEEENTEPAPKRTRGRGAARDDK</sequence>
<dbReference type="EMBL" id="AZBU02000005">
    <property type="protein sequence ID" value="TKR76462.1"/>
    <property type="molecule type" value="Genomic_DNA"/>
</dbReference>